<sequence length="95" mass="10183">MFQRLTTLAKSLVAEQFDGKAWAYAAVCIEAGTFGLGICVQGEPGYYPVPSWICCGATLNAAQNYADELNRGRDFTLDQAAAVVSSSMRAGRIRA</sequence>
<evidence type="ECO:0000313" key="1">
    <source>
        <dbReference type="EMBL" id="KKN24929.1"/>
    </source>
</evidence>
<organism evidence="1">
    <name type="scientific">marine sediment metagenome</name>
    <dbReference type="NCBI Taxonomy" id="412755"/>
    <lineage>
        <taxon>unclassified sequences</taxon>
        <taxon>metagenomes</taxon>
        <taxon>ecological metagenomes</taxon>
    </lineage>
</organism>
<gene>
    <name evidence="1" type="ORF">LCGC14_0889990</name>
</gene>
<proteinExistence type="predicted"/>
<protein>
    <submittedName>
        <fullName evidence="1">Uncharacterized protein</fullName>
    </submittedName>
</protein>
<reference evidence="1" key="1">
    <citation type="journal article" date="2015" name="Nature">
        <title>Complex archaea that bridge the gap between prokaryotes and eukaryotes.</title>
        <authorList>
            <person name="Spang A."/>
            <person name="Saw J.H."/>
            <person name="Jorgensen S.L."/>
            <person name="Zaremba-Niedzwiedzka K."/>
            <person name="Martijn J."/>
            <person name="Lind A.E."/>
            <person name="van Eijk R."/>
            <person name="Schleper C."/>
            <person name="Guy L."/>
            <person name="Ettema T.J."/>
        </authorList>
    </citation>
    <scope>NUCLEOTIDE SEQUENCE</scope>
</reference>
<accession>A0A0F9P4D5</accession>
<name>A0A0F9P4D5_9ZZZZ</name>
<dbReference type="EMBL" id="LAZR01002845">
    <property type="protein sequence ID" value="KKN24929.1"/>
    <property type="molecule type" value="Genomic_DNA"/>
</dbReference>
<dbReference type="AlphaFoldDB" id="A0A0F9P4D5"/>
<comment type="caution">
    <text evidence="1">The sequence shown here is derived from an EMBL/GenBank/DDBJ whole genome shotgun (WGS) entry which is preliminary data.</text>
</comment>